<dbReference type="CDD" id="cd00144">
    <property type="entry name" value="MPP_PPP_family"/>
    <property type="match status" value="1"/>
</dbReference>
<gene>
    <name evidence="2" type="ORF">REJC140_02881</name>
</gene>
<dbReference type="InterPro" id="IPR029052">
    <property type="entry name" value="Metallo-depent_PP-like"/>
</dbReference>
<dbReference type="InterPro" id="IPR004843">
    <property type="entry name" value="Calcineurin-like_PHP"/>
</dbReference>
<reference evidence="2 3" key="1">
    <citation type="submission" date="2020-11" db="EMBL/GenBank/DDBJ databases">
        <authorList>
            <person name="Lassalle F."/>
        </authorList>
    </citation>
    <scope>NUCLEOTIDE SEQUENCE [LARGE SCALE GENOMIC DNA]</scope>
    <source>
        <strain evidence="2 3">JC140</strain>
    </source>
</reference>
<keyword evidence="3" id="KW-1185">Reference proteome</keyword>
<comment type="caution">
    <text evidence="2">The sequence shown here is derived from an EMBL/GenBank/DDBJ whole genome shotgun (WGS) entry which is preliminary data.</text>
</comment>
<dbReference type="PANTHER" id="PTHR42850:SF4">
    <property type="entry name" value="ZINC-DEPENDENT ENDOPOLYPHOSPHATASE"/>
    <property type="match status" value="1"/>
</dbReference>
<proteinExistence type="predicted"/>
<dbReference type="SUPFAM" id="SSF56300">
    <property type="entry name" value="Metallo-dependent phosphatases"/>
    <property type="match status" value="1"/>
</dbReference>
<dbReference type="Gene3D" id="3.60.21.10">
    <property type="match status" value="1"/>
</dbReference>
<accession>A0ABM8PHQ2</accession>
<name>A0ABM8PHQ2_9HYPH</name>
<organism evidence="2 3">
    <name type="scientific">Pseudorhizobium endolithicum</name>
    <dbReference type="NCBI Taxonomy" id="1191678"/>
    <lineage>
        <taxon>Bacteria</taxon>
        <taxon>Pseudomonadati</taxon>
        <taxon>Pseudomonadota</taxon>
        <taxon>Alphaproteobacteria</taxon>
        <taxon>Hyphomicrobiales</taxon>
        <taxon>Rhizobiaceae</taxon>
        <taxon>Rhizobium/Agrobacterium group</taxon>
        <taxon>Pseudorhizobium</taxon>
    </lineage>
</organism>
<dbReference type="InterPro" id="IPR050126">
    <property type="entry name" value="Ap4A_hydrolase"/>
</dbReference>
<evidence type="ECO:0000313" key="3">
    <source>
        <dbReference type="Proteomes" id="UP000606921"/>
    </source>
</evidence>
<sequence length="255" mass="28468">MRFPFRKAPRAAASNARPPRPRLFFQARPEVLYAIGDIHGCYRLLRRMEEFVIADAAGIRGEKWIVLLGDYIDRGPESAQVLEHLTSVTPQGFRRFCLAGNHEDMLLSFLDHPSVDHRWLALGGRETLRSYGISLPGPTATMAEALSGVPNRHTEFVRTAPVLLSVPGFVFVHGGTRPDLPLHLQSDQDLMWRRPDPDADPEVSDYVTVHGHTPASRVEVTRTRINLDTGAFVSGRLSCLRLMRGGRVSVTTLQL</sequence>
<dbReference type="Proteomes" id="UP000606921">
    <property type="component" value="Unassembled WGS sequence"/>
</dbReference>
<evidence type="ECO:0000259" key="1">
    <source>
        <dbReference type="Pfam" id="PF00149"/>
    </source>
</evidence>
<dbReference type="Pfam" id="PF00149">
    <property type="entry name" value="Metallophos"/>
    <property type="match status" value="1"/>
</dbReference>
<dbReference type="RefSeq" id="WP_142592070.1">
    <property type="nucleotide sequence ID" value="NZ_CABFWF030000008.1"/>
</dbReference>
<dbReference type="PANTHER" id="PTHR42850">
    <property type="entry name" value="METALLOPHOSPHOESTERASE"/>
    <property type="match status" value="1"/>
</dbReference>
<evidence type="ECO:0000313" key="2">
    <source>
        <dbReference type="EMBL" id="CAD7030778.1"/>
    </source>
</evidence>
<dbReference type="EMBL" id="CABFWF030000008">
    <property type="protein sequence ID" value="CAD7030778.1"/>
    <property type="molecule type" value="Genomic_DNA"/>
</dbReference>
<feature type="domain" description="Calcineurin-like phosphoesterase" evidence="1">
    <location>
        <begin position="33"/>
        <end position="216"/>
    </location>
</feature>
<protein>
    <submittedName>
        <fullName evidence="2">Serine/threonine protein phosphatase</fullName>
    </submittedName>
</protein>